<dbReference type="EMBL" id="JAQQXS010000002">
    <property type="protein sequence ID" value="MDC8783929.1"/>
    <property type="molecule type" value="Genomic_DNA"/>
</dbReference>
<dbReference type="Proteomes" id="UP001219862">
    <property type="component" value="Unassembled WGS sequence"/>
</dbReference>
<gene>
    <name evidence="1" type="ORF">PRZ01_01835</name>
</gene>
<accession>A0ABT5KLZ2</accession>
<name>A0ABT5KLZ2_9BURK</name>
<dbReference type="RefSeq" id="WP_273595056.1">
    <property type="nucleotide sequence ID" value="NZ_JAQQXS010000002.1"/>
</dbReference>
<keyword evidence="2" id="KW-1185">Reference proteome</keyword>
<proteinExistence type="predicted"/>
<protein>
    <submittedName>
        <fullName evidence="1">Uncharacterized protein</fullName>
    </submittedName>
</protein>
<reference evidence="1 2" key="1">
    <citation type="submission" date="2022-10" db="EMBL/GenBank/DDBJ databases">
        <title>paucibacter sp. hw8 Genome sequencing.</title>
        <authorList>
            <person name="Park S."/>
        </authorList>
    </citation>
    <scope>NUCLEOTIDE SEQUENCE [LARGE SCALE GENOMIC DNA]</scope>
    <source>
        <strain evidence="2">hw8</strain>
    </source>
</reference>
<evidence type="ECO:0000313" key="1">
    <source>
        <dbReference type="EMBL" id="MDC8783929.1"/>
    </source>
</evidence>
<sequence length="267" mass="30942">MMPSANHLADEERRARSFSNAEKYIVLDSTFIDESSYKRRLLACLNKSTKGKLERSLEKTICELNYYGAAAIAGEFTRRKIPPCFRGIQNIHQRYLDNPEARLILLRADIQWIRAMYPNHVPEWDRLTPLFARPELPEKLLLYLHHDGRRVAGQIAKALGLDAGQQRECAYVQTLDVQRWRHRLYRRLPLAKGKIEEGIRAADKRPPTAQDATIARRTDLWLCAELAGWKPQRTSELYARLTAEQLTRQAVAKQLPKLPRIRRSDGF</sequence>
<organism evidence="1 2">
    <name type="scientific">Roseateles koreensis</name>
    <dbReference type="NCBI Taxonomy" id="2987526"/>
    <lineage>
        <taxon>Bacteria</taxon>
        <taxon>Pseudomonadati</taxon>
        <taxon>Pseudomonadota</taxon>
        <taxon>Betaproteobacteria</taxon>
        <taxon>Burkholderiales</taxon>
        <taxon>Sphaerotilaceae</taxon>
        <taxon>Roseateles</taxon>
    </lineage>
</organism>
<comment type="caution">
    <text evidence="1">The sequence shown here is derived from an EMBL/GenBank/DDBJ whole genome shotgun (WGS) entry which is preliminary data.</text>
</comment>
<evidence type="ECO:0000313" key="2">
    <source>
        <dbReference type="Proteomes" id="UP001219862"/>
    </source>
</evidence>